<evidence type="ECO:0000313" key="6">
    <source>
        <dbReference type="Proteomes" id="UP001595384"/>
    </source>
</evidence>
<gene>
    <name evidence="5" type="ORF">ACFODT_00820</name>
</gene>
<dbReference type="Gene3D" id="1.20.58.300">
    <property type="entry name" value="FlgN-like"/>
    <property type="match status" value="1"/>
</dbReference>
<reference evidence="6" key="1">
    <citation type="journal article" date="2019" name="Int. J. Syst. Evol. Microbiol.">
        <title>The Global Catalogue of Microorganisms (GCM) 10K type strain sequencing project: providing services to taxonomists for standard genome sequencing and annotation.</title>
        <authorList>
            <consortium name="The Broad Institute Genomics Platform"/>
            <consortium name="The Broad Institute Genome Sequencing Center for Infectious Disease"/>
            <person name="Wu L."/>
            <person name="Ma J."/>
        </authorList>
    </citation>
    <scope>NUCLEOTIDE SEQUENCE [LARGE SCALE GENOMIC DNA]</scope>
    <source>
        <strain evidence="6">KCTC 62784</strain>
    </source>
</reference>
<dbReference type="InterPro" id="IPR007809">
    <property type="entry name" value="FlgN-like"/>
</dbReference>
<accession>A0ABV7C7G6</accession>
<sequence>MAALRDLVEFQLQNAQALNELLENEKIAITSRVSADIEACAKQKLTLVSQLNNTDQRIANHPEVSTLAEDNELSQMVTEIRTLVARCQEANTVNGEALARAKMSFNKLNNLMQQSLGKTGMTYTETGKTRGVSTLGTNLKA</sequence>
<feature type="coiled-coil region" evidence="4">
    <location>
        <begin position="5"/>
        <end position="32"/>
    </location>
</feature>
<evidence type="ECO:0000256" key="2">
    <source>
        <dbReference type="ARBA" id="ARBA00007703"/>
    </source>
</evidence>
<dbReference type="SUPFAM" id="SSF140566">
    <property type="entry name" value="FlgN-like"/>
    <property type="match status" value="1"/>
</dbReference>
<keyword evidence="3" id="KW-1005">Bacterial flagellum biogenesis</keyword>
<dbReference type="Pfam" id="PF05130">
    <property type="entry name" value="FlgN"/>
    <property type="match status" value="1"/>
</dbReference>
<keyword evidence="6" id="KW-1185">Reference proteome</keyword>
<keyword evidence="5" id="KW-0966">Cell projection</keyword>
<evidence type="ECO:0000313" key="5">
    <source>
        <dbReference type="EMBL" id="MFC3022395.1"/>
    </source>
</evidence>
<comment type="caution">
    <text evidence="5">The sequence shown here is derived from an EMBL/GenBank/DDBJ whole genome shotgun (WGS) entry which is preliminary data.</text>
</comment>
<keyword evidence="5" id="KW-0969">Cilium</keyword>
<comment type="similarity">
    <text evidence="2">Belongs to the FlgN family.</text>
</comment>
<evidence type="ECO:0000256" key="1">
    <source>
        <dbReference type="ARBA" id="ARBA00002397"/>
    </source>
</evidence>
<organism evidence="5 6">
    <name type="scientific">Vibrio zhugei</name>
    <dbReference type="NCBI Taxonomy" id="2479546"/>
    <lineage>
        <taxon>Bacteria</taxon>
        <taxon>Pseudomonadati</taxon>
        <taxon>Pseudomonadota</taxon>
        <taxon>Gammaproteobacteria</taxon>
        <taxon>Vibrionales</taxon>
        <taxon>Vibrionaceae</taxon>
        <taxon>Vibrio</taxon>
    </lineage>
</organism>
<dbReference type="Proteomes" id="UP001595384">
    <property type="component" value="Unassembled WGS sequence"/>
</dbReference>
<keyword evidence="5" id="KW-0282">Flagellum</keyword>
<dbReference type="EMBL" id="JBHRSE010000003">
    <property type="protein sequence ID" value="MFC3022395.1"/>
    <property type="molecule type" value="Genomic_DNA"/>
</dbReference>
<keyword evidence="4" id="KW-0175">Coiled coil</keyword>
<name>A0ABV7C7G6_9VIBR</name>
<protein>
    <submittedName>
        <fullName evidence="5">Flagella synthesis protein FlgN</fullName>
    </submittedName>
</protein>
<evidence type="ECO:0000256" key="4">
    <source>
        <dbReference type="SAM" id="Coils"/>
    </source>
</evidence>
<proteinExistence type="inferred from homology"/>
<evidence type="ECO:0000256" key="3">
    <source>
        <dbReference type="ARBA" id="ARBA00022795"/>
    </source>
</evidence>
<dbReference type="InterPro" id="IPR036679">
    <property type="entry name" value="FlgN-like_sf"/>
</dbReference>
<comment type="function">
    <text evidence="1">Required for the efficient initiation of filament assembly.</text>
</comment>
<dbReference type="RefSeq" id="WP_123015556.1">
    <property type="nucleotide sequence ID" value="NZ_AP024911.1"/>
</dbReference>